<evidence type="ECO:0000256" key="8">
    <source>
        <dbReference type="ARBA" id="ARBA00023136"/>
    </source>
</evidence>
<evidence type="ECO:0000256" key="3">
    <source>
        <dbReference type="ARBA" id="ARBA00022692"/>
    </source>
</evidence>
<dbReference type="AlphaFoldDB" id="A0A0B7NCT1"/>
<feature type="region of interest" description="Disordered" evidence="11">
    <location>
        <begin position="66"/>
        <end position="188"/>
    </location>
</feature>
<dbReference type="Proteomes" id="UP000054107">
    <property type="component" value="Unassembled WGS sequence"/>
</dbReference>
<feature type="domain" description="Cation efflux protein transmembrane" evidence="13">
    <location>
        <begin position="241"/>
        <end position="439"/>
    </location>
</feature>
<feature type="transmembrane region" description="Helical" evidence="12">
    <location>
        <begin position="210"/>
        <end position="228"/>
    </location>
</feature>
<keyword evidence="8 12" id="KW-0472">Membrane</keyword>
<feature type="compositionally biased region" description="Basic residues" evidence="11">
    <location>
        <begin position="155"/>
        <end position="167"/>
    </location>
</feature>
<evidence type="ECO:0000256" key="2">
    <source>
        <dbReference type="ARBA" id="ARBA00022448"/>
    </source>
</evidence>
<feature type="transmembrane region" description="Helical" evidence="12">
    <location>
        <begin position="240"/>
        <end position="262"/>
    </location>
</feature>
<evidence type="ECO:0000256" key="10">
    <source>
        <dbReference type="ARBA" id="ARBA00045455"/>
    </source>
</evidence>
<feature type="transmembrane region" description="Helical" evidence="12">
    <location>
        <begin position="331"/>
        <end position="351"/>
    </location>
</feature>
<dbReference type="InterPro" id="IPR052005">
    <property type="entry name" value="CDF_SLC30A"/>
</dbReference>
<keyword evidence="15" id="KW-1185">Reference proteome</keyword>
<organism evidence="14 15">
    <name type="scientific">Parasitella parasitica</name>
    <dbReference type="NCBI Taxonomy" id="35722"/>
    <lineage>
        <taxon>Eukaryota</taxon>
        <taxon>Fungi</taxon>
        <taxon>Fungi incertae sedis</taxon>
        <taxon>Mucoromycota</taxon>
        <taxon>Mucoromycotina</taxon>
        <taxon>Mucoromycetes</taxon>
        <taxon>Mucorales</taxon>
        <taxon>Mucorineae</taxon>
        <taxon>Mucoraceae</taxon>
        <taxon>Parasitella</taxon>
    </lineage>
</organism>
<comment type="subunit">
    <text evidence="9">Heterodimer with SLC30A5; form a functional zinc ion transmembrane transporter.</text>
</comment>
<dbReference type="EMBL" id="LN729366">
    <property type="protein sequence ID" value="CEP13157.1"/>
    <property type="molecule type" value="Genomic_DNA"/>
</dbReference>
<evidence type="ECO:0000256" key="9">
    <source>
        <dbReference type="ARBA" id="ARBA00038600"/>
    </source>
</evidence>
<feature type="compositionally biased region" description="Basic residues" evidence="11">
    <location>
        <begin position="128"/>
        <end position="139"/>
    </location>
</feature>
<evidence type="ECO:0000256" key="7">
    <source>
        <dbReference type="ARBA" id="ARBA00023065"/>
    </source>
</evidence>
<sequence length="523" mass="58618">MHQTRQFTKRRPQSPLLNQQQAVDGLQVNKQALPRSGLAIQSNAPMHSTATAITRSFTPTTTAVEHVHHTHQEHGHQNDTPVAANPYLPQGDHKHFPEPHHGHDHHEHDHHEHNHHEHDHHEHDHQKHDHHSYNHHSYSHAHEHNHHDHSLGHVHSLHSHNHSHSHGHGHDHDHGHEHAHHQHSNFPQVYTQPLPSYTSIFASLIPFQKALFTCFMGHFSIGVILWWLGASRESLSITGFSYLVLFDAFGTLNNFISSVLHFNPAFTAMTTKRPFGVRRFEVVAALANTIFLLFGTMYTTKESLEHLLLEERHGSSGGNHHGGDHHGASEFPFGLLFMLLVAIAASFASSVKLKNHGNLVNLIRKSPEVHPDYIQNSPVDALVKNVFSLCIVGAGTVVFFSQFFGLSSPSVDKFLSFAEASLMLYLGAPTATALAKVLLQTMPDTMTHAIDHHLRLIQQIPAVVSVDKVHFWQNAYGKCIGTIEVHTRPDADEDAVIDASFSILEPLIKENEGELTVSVIKMK</sequence>
<keyword evidence="7" id="KW-0406">Ion transport</keyword>
<reference evidence="14 15" key="1">
    <citation type="submission" date="2014-09" db="EMBL/GenBank/DDBJ databases">
        <authorList>
            <person name="Ellenberger Sabrina"/>
        </authorList>
    </citation>
    <scope>NUCLEOTIDE SEQUENCE [LARGE SCALE GENOMIC DNA]</scope>
    <source>
        <strain evidence="14 15">CBS 412.66</strain>
    </source>
</reference>
<dbReference type="InterPro" id="IPR027469">
    <property type="entry name" value="Cation_efflux_TMD_sf"/>
</dbReference>
<dbReference type="OrthoDB" id="5382797at2759"/>
<evidence type="ECO:0000256" key="1">
    <source>
        <dbReference type="ARBA" id="ARBA00004166"/>
    </source>
</evidence>
<dbReference type="GO" id="GO:0098771">
    <property type="term" value="P:inorganic ion homeostasis"/>
    <property type="evidence" value="ECO:0007669"/>
    <property type="project" value="UniProtKB-ARBA"/>
</dbReference>
<evidence type="ECO:0000256" key="5">
    <source>
        <dbReference type="ARBA" id="ARBA00022989"/>
    </source>
</evidence>
<evidence type="ECO:0000256" key="6">
    <source>
        <dbReference type="ARBA" id="ARBA00023034"/>
    </source>
</evidence>
<feature type="transmembrane region" description="Helical" evidence="12">
    <location>
        <begin position="417"/>
        <end position="439"/>
    </location>
</feature>
<comment type="function">
    <text evidence="10">Has probably no intrinsic transporter activity but together with SLC30A5 forms a functional zinc ion:proton antiporter heterodimer, mediating zinc entry into the lumen of organelles along the secretory pathway. As part of that zinc ion:proton antiporter, contributes to zinc ion homeostasis within the early secretory pathway and regulates the activation and folding of enzymes like alkaline phosphatases and enzymes involved in phosphatidylinositol glycan anchor biosynthesis.</text>
</comment>
<evidence type="ECO:0000256" key="4">
    <source>
        <dbReference type="ARBA" id="ARBA00022833"/>
    </source>
</evidence>
<protein>
    <recommendedName>
        <fullName evidence="13">Cation efflux protein transmembrane domain-containing protein</fullName>
    </recommendedName>
</protein>
<dbReference type="GO" id="GO:0030003">
    <property type="term" value="P:intracellular monoatomic cation homeostasis"/>
    <property type="evidence" value="ECO:0007669"/>
    <property type="project" value="UniProtKB-ARBA"/>
</dbReference>
<feature type="compositionally biased region" description="Basic and acidic residues" evidence="11">
    <location>
        <begin position="66"/>
        <end position="77"/>
    </location>
</feature>
<evidence type="ECO:0000256" key="11">
    <source>
        <dbReference type="SAM" id="MobiDB-lite"/>
    </source>
</evidence>
<feature type="compositionally biased region" description="Basic and acidic residues" evidence="11">
    <location>
        <begin position="140"/>
        <end position="151"/>
    </location>
</feature>
<evidence type="ECO:0000313" key="14">
    <source>
        <dbReference type="EMBL" id="CEP13157.1"/>
    </source>
</evidence>
<dbReference type="PANTHER" id="PTHR46531">
    <property type="entry name" value="ZINC TRANSPORTER 6"/>
    <property type="match status" value="1"/>
</dbReference>
<evidence type="ECO:0000256" key="12">
    <source>
        <dbReference type="SAM" id="Phobius"/>
    </source>
</evidence>
<dbReference type="Pfam" id="PF01545">
    <property type="entry name" value="Cation_efflux"/>
    <property type="match status" value="1"/>
</dbReference>
<dbReference type="GO" id="GO:0005794">
    <property type="term" value="C:Golgi apparatus"/>
    <property type="evidence" value="ECO:0007669"/>
    <property type="project" value="UniProtKB-SubCell"/>
</dbReference>
<keyword evidence="2" id="KW-0813">Transport</keyword>
<feature type="transmembrane region" description="Helical" evidence="12">
    <location>
        <begin position="282"/>
        <end position="300"/>
    </location>
</feature>
<evidence type="ECO:0000313" key="15">
    <source>
        <dbReference type="Proteomes" id="UP000054107"/>
    </source>
</evidence>
<feature type="transmembrane region" description="Helical" evidence="12">
    <location>
        <begin position="386"/>
        <end position="405"/>
    </location>
</feature>
<keyword evidence="3 12" id="KW-0812">Transmembrane</keyword>
<dbReference type="InterPro" id="IPR058533">
    <property type="entry name" value="Cation_efflux_TM"/>
</dbReference>
<dbReference type="STRING" id="35722.A0A0B7NCT1"/>
<keyword evidence="4" id="KW-0862">Zinc</keyword>
<evidence type="ECO:0000259" key="13">
    <source>
        <dbReference type="Pfam" id="PF01545"/>
    </source>
</evidence>
<gene>
    <name evidence="14" type="primary">PARPA_07206.1 scaffold 26768</name>
</gene>
<accession>A0A0B7NCT1</accession>
<proteinExistence type="predicted"/>
<keyword evidence="6" id="KW-0333">Golgi apparatus</keyword>
<dbReference type="SUPFAM" id="SSF161111">
    <property type="entry name" value="Cation efflux protein transmembrane domain-like"/>
    <property type="match status" value="1"/>
</dbReference>
<dbReference type="GO" id="GO:0016020">
    <property type="term" value="C:membrane"/>
    <property type="evidence" value="ECO:0007669"/>
    <property type="project" value="InterPro"/>
</dbReference>
<dbReference type="GO" id="GO:0008324">
    <property type="term" value="F:monoatomic cation transmembrane transporter activity"/>
    <property type="evidence" value="ECO:0007669"/>
    <property type="project" value="InterPro"/>
</dbReference>
<comment type="subcellular location">
    <subcellularLocation>
        <location evidence="1">Golgi apparatus</location>
        <location evidence="1">trans-Golgi network membrane</location>
        <topology evidence="1">Multi-pass membrane protein</topology>
    </subcellularLocation>
</comment>
<keyword evidence="5 12" id="KW-1133">Transmembrane helix</keyword>
<dbReference type="Gene3D" id="1.20.1510.10">
    <property type="entry name" value="Cation efflux protein transmembrane domain"/>
    <property type="match status" value="1"/>
</dbReference>
<name>A0A0B7NCT1_9FUNG</name>
<dbReference type="GO" id="GO:0006829">
    <property type="term" value="P:zinc ion transport"/>
    <property type="evidence" value="ECO:0007669"/>
    <property type="project" value="TreeGrafter"/>
</dbReference>
<dbReference type="PANTHER" id="PTHR46531:SF1">
    <property type="entry name" value="ZINC TRANSPORTER 6"/>
    <property type="match status" value="1"/>
</dbReference>
<feature type="compositionally biased region" description="Basic and acidic residues" evidence="11">
    <location>
        <begin position="91"/>
        <end position="127"/>
    </location>
</feature>